<feature type="compositionally biased region" description="Low complexity" evidence="2">
    <location>
        <begin position="186"/>
        <end position="200"/>
    </location>
</feature>
<feature type="region of interest" description="Disordered" evidence="2">
    <location>
        <begin position="186"/>
        <end position="225"/>
    </location>
</feature>
<proteinExistence type="predicted"/>
<evidence type="ECO:0000313" key="5">
    <source>
        <dbReference type="Proteomes" id="UP000076532"/>
    </source>
</evidence>
<dbReference type="AlphaFoldDB" id="A0A166FWL0"/>
<feature type="compositionally biased region" description="Low complexity" evidence="2">
    <location>
        <begin position="570"/>
        <end position="589"/>
    </location>
</feature>
<protein>
    <submittedName>
        <fullName evidence="4">Uncharacterized protein</fullName>
    </submittedName>
</protein>
<evidence type="ECO:0000256" key="1">
    <source>
        <dbReference type="SAM" id="Coils"/>
    </source>
</evidence>
<dbReference type="Proteomes" id="UP000076532">
    <property type="component" value="Unassembled WGS sequence"/>
</dbReference>
<keyword evidence="5" id="KW-1185">Reference proteome</keyword>
<feature type="region of interest" description="Disordered" evidence="2">
    <location>
        <begin position="557"/>
        <end position="608"/>
    </location>
</feature>
<feature type="compositionally biased region" description="Acidic residues" evidence="2">
    <location>
        <begin position="599"/>
        <end position="608"/>
    </location>
</feature>
<evidence type="ECO:0000313" key="3">
    <source>
        <dbReference type="EMBL" id="KZP14868.1"/>
    </source>
</evidence>
<accession>A0A166FWL0</accession>
<sequence length="608" mass="67098">MDGDEQQHQRTNKCGHPTGRCPFSYYGALGILVHRPGCCDTCKAYMDHITVAEFDSDESLKSARGKDGMEKHWVPRRKYKYLKESYEEKVEGYRENISDMRVLRDDARRLVEERDREIAELRERLSVNDRQATTAPRVVKRQAGEWAGPPPVSKPSYSSAASTYKRKKTETMPMAPIPPVAAPQAPRAPLLPGTVGGPTVPSTPPSPPRADPYAEMSDEGEYEDGTKDAERALRGRIGMILAARREVVTRNGEIPSGDPRDEVQLEFRTGAEAGLVQEYLQEHRDWPMLDFMKKIVSEAAPLKKGEYNTVQGYLKVSWRAPPWAPTQRWDPATGKTITIINPAPRPPTAIDIVSRKVAAAEGLATEFGPLPAHWASPGTVTADTHPSLVVVWVEQFYRGDVNIPLGLLNDDNAPTHAHARGWLRISPLIRGISDQTILKAILTLIGFQRYAQEVTSNNLVINETPSFDALSIGTAPTAAQAARALADAGLSIKEAVDAIDYAQSWMRMRSQRTRDDAAAQSLLRHFETARTIPRATPYIRHIPYVWSEASLRWRPAQPETEMEVDPLSLTSGGSAHPAATGTAGGNPADNTDETPAVEATDDTNMEHP</sequence>
<keyword evidence="1" id="KW-0175">Coiled coil</keyword>
<feature type="coiled-coil region" evidence="1">
    <location>
        <begin position="76"/>
        <end position="124"/>
    </location>
</feature>
<dbReference type="EMBL" id="KV417584">
    <property type="protein sequence ID" value="KZP17240.1"/>
    <property type="molecule type" value="Genomic_DNA"/>
</dbReference>
<gene>
    <name evidence="4" type="ORF">FIBSPDRAFT_894363</name>
    <name evidence="3" type="ORF">FIBSPDRAFT_959311</name>
</gene>
<dbReference type="OrthoDB" id="3330882at2759"/>
<dbReference type="EMBL" id="KV417611">
    <property type="protein sequence ID" value="KZP14868.1"/>
    <property type="molecule type" value="Genomic_DNA"/>
</dbReference>
<organism evidence="4 5">
    <name type="scientific">Athelia psychrophila</name>
    <dbReference type="NCBI Taxonomy" id="1759441"/>
    <lineage>
        <taxon>Eukaryota</taxon>
        <taxon>Fungi</taxon>
        <taxon>Dikarya</taxon>
        <taxon>Basidiomycota</taxon>
        <taxon>Agaricomycotina</taxon>
        <taxon>Agaricomycetes</taxon>
        <taxon>Agaricomycetidae</taxon>
        <taxon>Atheliales</taxon>
        <taxon>Atheliaceae</taxon>
        <taxon>Athelia</taxon>
    </lineage>
</organism>
<feature type="region of interest" description="Disordered" evidence="2">
    <location>
        <begin position="132"/>
        <end position="171"/>
    </location>
</feature>
<evidence type="ECO:0000313" key="4">
    <source>
        <dbReference type="EMBL" id="KZP17240.1"/>
    </source>
</evidence>
<reference evidence="4 5" key="1">
    <citation type="journal article" date="2016" name="Mol. Biol. Evol.">
        <title>Comparative Genomics of Early-Diverging Mushroom-Forming Fungi Provides Insights into the Origins of Lignocellulose Decay Capabilities.</title>
        <authorList>
            <person name="Nagy L.G."/>
            <person name="Riley R."/>
            <person name="Tritt A."/>
            <person name="Adam C."/>
            <person name="Daum C."/>
            <person name="Floudas D."/>
            <person name="Sun H."/>
            <person name="Yadav J.S."/>
            <person name="Pangilinan J."/>
            <person name="Larsson K.H."/>
            <person name="Matsuura K."/>
            <person name="Barry K."/>
            <person name="Labutti K."/>
            <person name="Kuo R."/>
            <person name="Ohm R.A."/>
            <person name="Bhattacharya S.S."/>
            <person name="Shirouzu T."/>
            <person name="Yoshinaga Y."/>
            <person name="Martin F.M."/>
            <person name="Grigoriev I.V."/>
            <person name="Hibbett D.S."/>
        </authorList>
    </citation>
    <scope>NUCLEOTIDE SEQUENCE [LARGE SCALE GENOMIC DNA]</scope>
    <source>
        <strain evidence="4 5">CBS 109695</strain>
    </source>
</reference>
<name>A0A166FWL0_9AGAM</name>
<evidence type="ECO:0000256" key="2">
    <source>
        <dbReference type="SAM" id="MobiDB-lite"/>
    </source>
</evidence>
<feature type="compositionally biased region" description="Pro residues" evidence="2">
    <location>
        <begin position="201"/>
        <end position="210"/>
    </location>
</feature>